<dbReference type="Proteomes" id="UP000729357">
    <property type="component" value="Unassembled WGS sequence"/>
</dbReference>
<comment type="catalytic activity">
    <reaction evidence="1">
        <text>Thiol-dependent hydrolysis of ester, thioester, amide, peptide and isopeptide bonds formed by the C-terminal Gly of ubiquitin (a 76-residue protein attached to proteins as an intracellular targeting signal).</text>
        <dbReference type="EC" id="3.4.19.12"/>
    </reaction>
</comment>
<dbReference type="GO" id="GO:0006508">
    <property type="term" value="P:proteolysis"/>
    <property type="evidence" value="ECO:0007669"/>
    <property type="project" value="UniProtKB-KW"/>
</dbReference>
<feature type="compositionally biased region" description="Basic and acidic residues" evidence="8">
    <location>
        <begin position="3094"/>
        <end position="3117"/>
    </location>
</feature>
<reference evidence="12" key="1">
    <citation type="journal article" date="2021" name="J Fungi (Basel)">
        <title>Virulence traits and population genomics of the black yeast Aureobasidium melanogenum.</title>
        <authorList>
            <person name="Cernosa A."/>
            <person name="Sun X."/>
            <person name="Gostincar C."/>
            <person name="Fang C."/>
            <person name="Gunde-Cimerman N."/>
            <person name="Song Z."/>
        </authorList>
    </citation>
    <scope>NUCLEOTIDE SEQUENCE</scope>
    <source>
        <strain evidence="12">EXF-9298</strain>
    </source>
</reference>
<dbReference type="Pfam" id="PF12359">
    <property type="entry name" value="DUF3645"/>
    <property type="match status" value="1"/>
</dbReference>
<dbReference type="Pfam" id="PF20255">
    <property type="entry name" value="DUF6606"/>
    <property type="match status" value="1"/>
</dbReference>
<evidence type="ECO:0000256" key="6">
    <source>
        <dbReference type="ARBA" id="ARBA00022807"/>
    </source>
</evidence>
<feature type="coiled-coil region" evidence="7">
    <location>
        <begin position="564"/>
        <end position="606"/>
    </location>
</feature>
<evidence type="ECO:0000313" key="12">
    <source>
        <dbReference type="EMBL" id="KAG9986860.1"/>
    </source>
</evidence>
<reference evidence="12" key="2">
    <citation type="submission" date="2021-08" db="EMBL/GenBank/DDBJ databases">
        <authorList>
            <person name="Gostincar C."/>
            <person name="Sun X."/>
            <person name="Song Z."/>
            <person name="Gunde-Cimerman N."/>
        </authorList>
    </citation>
    <scope>NUCLEOTIDE SEQUENCE</scope>
    <source>
        <strain evidence="12">EXF-9298</strain>
    </source>
</reference>
<evidence type="ECO:0000256" key="2">
    <source>
        <dbReference type="ARBA" id="ARBA00012759"/>
    </source>
</evidence>
<dbReference type="InterPro" id="IPR046541">
    <property type="entry name" value="DUF6606"/>
</dbReference>
<dbReference type="InterPro" id="IPR022105">
    <property type="entry name" value="DUF3645"/>
</dbReference>
<keyword evidence="7" id="KW-0175">Coiled coil</keyword>
<feature type="domain" description="DUF3645" evidence="10">
    <location>
        <begin position="2336"/>
        <end position="2368"/>
    </location>
</feature>
<evidence type="ECO:0000313" key="13">
    <source>
        <dbReference type="Proteomes" id="UP000729357"/>
    </source>
</evidence>
<dbReference type="EC" id="3.4.19.12" evidence="2"/>
<keyword evidence="4" id="KW-0833">Ubl conjugation pathway</keyword>
<dbReference type="GO" id="GO:0004843">
    <property type="term" value="F:cysteine-type deubiquitinase activity"/>
    <property type="evidence" value="ECO:0007669"/>
    <property type="project" value="UniProtKB-EC"/>
</dbReference>
<keyword evidence="3" id="KW-0645">Protease</keyword>
<dbReference type="PANTHER" id="PTHR13367">
    <property type="entry name" value="UBIQUITIN THIOESTERASE"/>
    <property type="match status" value="1"/>
</dbReference>
<protein>
    <recommendedName>
        <fullName evidence="2">ubiquitinyl hydrolase 1</fullName>
        <ecNumber evidence="2">3.4.19.12</ecNumber>
    </recommendedName>
</protein>
<feature type="compositionally biased region" description="Polar residues" evidence="8">
    <location>
        <begin position="3118"/>
        <end position="3131"/>
    </location>
</feature>
<evidence type="ECO:0000259" key="10">
    <source>
        <dbReference type="Pfam" id="PF12359"/>
    </source>
</evidence>
<evidence type="ECO:0000259" key="11">
    <source>
        <dbReference type="Pfam" id="PF20255"/>
    </source>
</evidence>
<organism evidence="12 13">
    <name type="scientific">Aureobasidium melanogenum</name>
    <name type="common">Aureobasidium pullulans var. melanogenum</name>
    <dbReference type="NCBI Taxonomy" id="46634"/>
    <lineage>
        <taxon>Eukaryota</taxon>
        <taxon>Fungi</taxon>
        <taxon>Dikarya</taxon>
        <taxon>Ascomycota</taxon>
        <taxon>Pezizomycotina</taxon>
        <taxon>Dothideomycetes</taxon>
        <taxon>Dothideomycetidae</taxon>
        <taxon>Dothideales</taxon>
        <taxon>Saccotheciaceae</taxon>
        <taxon>Aureobasidium</taxon>
    </lineage>
</organism>
<dbReference type="EMBL" id="JAHFXS010000270">
    <property type="protein sequence ID" value="KAG9986860.1"/>
    <property type="molecule type" value="Genomic_DNA"/>
</dbReference>
<evidence type="ECO:0000259" key="9">
    <source>
        <dbReference type="Pfam" id="PF12340"/>
    </source>
</evidence>
<keyword evidence="6" id="KW-0788">Thiol protease</keyword>
<dbReference type="InterPro" id="IPR022099">
    <property type="entry name" value="DUF3638"/>
</dbReference>
<evidence type="ECO:0000256" key="7">
    <source>
        <dbReference type="SAM" id="Coils"/>
    </source>
</evidence>
<feature type="non-terminal residue" evidence="12">
    <location>
        <position position="1"/>
    </location>
</feature>
<dbReference type="Pfam" id="PF12340">
    <property type="entry name" value="DUF3638"/>
    <property type="match status" value="1"/>
</dbReference>
<gene>
    <name evidence="12" type="ORF">KCU98_g3740</name>
</gene>
<feature type="domain" description="DUF3638" evidence="9">
    <location>
        <begin position="1997"/>
        <end position="2216"/>
    </location>
</feature>
<name>A0A9P8FZ21_AURME</name>
<feature type="region of interest" description="Disordered" evidence="8">
    <location>
        <begin position="3094"/>
        <end position="3131"/>
    </location>
</feature>
<dbReference type="PANTHER" id="PTHR13367:SF33">
    <property type="entry name" value="P-LOOP CONTAINING NUCLEOSIDE TRIPHOSPHATE HYDROLASE PROTEIN"/>
    <property type="match status" value="1"/>
</dbReference>
<evidence type="ECO:0000256" key="4">
    <source>
        <dbReference type="ARBA" id="ARBA00022786"/>
    </source>
</evidence>
<dbReference type="InterPro" id="IPR051346">
    <property type="entry name" value="OTU_Deubiquitinase"/>
</dbReference>
<evidence type="ECO:0000256" key="5">
    <source>
        <dbReference type="ARBA" id="ARBA00022801"/>
    </source>
</evidence>
<evidence type="ECO:0000256" key="3">
    <source>
        <dbReference type="ARBA" id="ARBA00022670"/>
    </source>
</evidence>
<accession>A0A9P8FZ21</accession>
<keyword evidence="13" id="KW-1185">Reference proteome</keyword>
<proteinExistence type="predicted"/>
<comment type="caution">
    <text evidence="12">The sequence shown here is derived from an EMBL/GenBank/DDBJ whole genome shotgun (WGS) entry which is preliminary data.</text>
</comment>
<evidence type="ECO:0000256" key="1">
    <source>
        <dbReference type="ARBA" id="ARBA00000707"/>
    </source>
</evidence>
<feature type="domain" description="DUF6606" evidence="11">
    <location>
        <begin position="19"/>
        <end position="285"/>
    </location>
</feature>
<evidence type="ECO:0000256" key="8">
    <source>
        <dbReference type="SAM" id="MobiDB-lite"/>
    </source>
</evidence>
<sequence length="3131" mass="352225">MASQGSMLSVQSLQDAQDLINHIALPPQLPQSADSDASTINRNLLHLLQDATKSFDHRAYTVWASISKMLSSLDLTEQAKTLRDDLLGAHLTALSPGDCFALHLPLHNCAVLVLRKNPETVVVETFEVSSANESVMSAQGRLVRAFPARAVACPTSKFFDESFQSQFQLALRRLATEAPPTRYNPTSTKSGTILHEERDTTHPGFVNDYLMTILSVIGKDHASITTNKHVRDDILWQKTNHPWRRAPFWLFLKVAVLRTLSITFDMAKARQKYKQLMIRVVSLLLRLACKVSVEPSMLSVVHNKLARRALKFEQAYDEFDDSSAQEVSDQARRVLEQIWSRHAGDHNTTEQLPVTGWSNDTFLSLPASARQSLGQAVSPLASSKQSSTFVSESPQRIAKDPNKLPSFATLRTVKSMLTALTDVELWVERHLQAWTALQSNSGDPSACVELATLVESYWRLACSEYKSSPVEKSHALLVLAELWVALDKICTLELPLMLDYPPELSTDAFKCLLLPKIQQLRRLSAVELYINQRFARASRPAHGAFKTPTGLSFSNRYYDQTPSLEQLRATIAEKDRRRKVEKTQQLEREMAKYNQLIADAARMECDQFWNKKGYQYHARNRCRKCQKKDKASSMRIDGVEESLPRDEIQLKAVIFEMRIPQSFAAWRDATWLILNDTSQTRRQTDQVYVTLSGYSQLKKFVEHTTRITLGSKVKPALSSHYKSTSLPTNIASICHPSGLRYEVWDCTGQQWVTSNKTPDVKSHCTLQLPAGPYENLQWAVTTTTHTTNEVMSKQRECDVRLEKEEYLAFGSLRAGEKVQSINILRELGCSNLDHTNPSVAVLLLQAMWEAGSPSSGDLRQAHEEFLHPTLRSRLLTLLRRRLTAIGNNWDKQYSMMTMIQLTLRLLSLAPDDKTQTGCLLLLKDARKVTLKWCHQLEAHIHQSSEQEDVQNAAVERLLFVALLCYSTFDVEERHIRHLLGSSGDLSVAAEAQAVVCDNAPVDRRTLPSLVQQSLVRHSKIAHKLEPYVQQLLPLHGAGLNSAVQHIWNGVILGSEWTAFSRESPSWVHNKTVPSEGGRSQAVYFNLLSGHMLVDGKSVGKVPDNIRSTSLFNQIFGSSVLRVFASDIPGMECRVSQHIEGNEVHLGLRGRSIIIKARVNGRVLQALPQSTFIGSLPDHFVHSFHHWLDEWTGDIEFRPLDHPWQISPNNWRITFSDLNFPTARARLQLGSRSLIEPSSVIGKWVTNILSVLDTAANCHITLDSCCPYQLEVELRRYNLHFAVTMDGELRSLEFNAIVDSDQNIGTMVGLHNKLVLRNAVPAGCLEERQVLIPLGEVAVRMNGSHVNVKVQDMEGSKCHHFVYSLDRHLRKWRGAQDTLSLLYQAYLHALTSFCLPDPFTGATGIEQALGILKGASLFTSSPLNKQEIKLLENIAALTPSREFYPQHLKVMQSVTWNANLPTHSQHDDFMLAVQAILEHRQKCERAHGQKSQCSINRGDQSLLKRARKRNTSVMKTGIIADVSCSPDDDVTYNDRGRYEQNTQAERVHEIASLVQHWPSRLCVHSNIVSLLSGWEVGGYHDVFDYAKVTMHQLTTLKLPSYWGSLYNMCRSAEKDSMLYPLMFTFGAIALEAELEDLIHIRTLLAFAFAQAFRTIDPPVNHDGYKLSNGSSSTAEKITVLVRTNATMPSFPPDASEKQYEEYIKKMSEFNEQTERFSRHILEQWSDEVPVRPEGSYAMIQVTQALYACTAQFSEWHKNRRFLAHLRLVEEQLRRIQSPLVRYPWPRASLQHSQPSEHHDLAPSLDRLLSPCGRESPIDVFKTCTAASPLVLQPTTVLLNSENDASLTRLADTLSTQESSTHRVYASVLRSSLDALRAHRIESDEQSLSLKSSDFETYYTSLSKLVGGILKRICLALAPRTSAEAILFSADLWPRCSEGSLLHYLSAAKITDLGSSWRPVLLFLAEAIASLQRAERMLAFHKKQNHKSLLKELRTPGREGWSAEEHPSWLLLEVENNITIRPLQAKVAKEMMSPRSGSNSVMQLNMGEGKSSVIVPMLAAALADGIHLVRIVVLKPLLRQTEQVLSQRLGGLLGHRICHIPFSRKTTISSEIIGGISEVVADYRNCRGVMIVLPEEILSMKLMTREKMMSNKTLAAAILDLQRSLGTVCRDIIDESDEILGIKSQLIYPVGSQHMLDGKSDRWQIAQGVLRQVKARVIALSKQDPLNVHADLNGKSFPVIKILKPQIFDELLKSLVTDAIDGQLAGISFDYFSDVTRNAIRNFIRSRDVNEHDLSIIKRDCVETGHWVPILIFRGFFAHDLLSFVFQRKRWLVEYGLDLERCLMAVPYRAKGIPTQNSEFGHPDVAVLLTCLSYYYTGLSMTQVEDCFKILLKDTNAQDIYRGWALSGGLSQDLSSLDAINIDDQVLCRGSVFPSLQFNLETIDFYLNQVVFPKEGKEFAKRLSASGWDIPSPSSLPGLLTTGFSGTNDSRVILPHSIQQQDLGELLHTNAMVLDLILRKENQTYIHAAGERGKKLSVEELLSLVSKQNPVINVLIDVGAQVLEATNLQLVRKWLQYRTDVKAAVYFDDRDEAMVLDRSGAATPLRISPLSGKLDDCLFYIDEVHTRGIDLAIPMGVHAAVTLGPRLVKDRLTQACMRLRNLGHGHSLCFISPTEVHRSICDLKGCETSDTLTSYDVLAWSMDQTCQSLEIARPLRAMHGLEYVRQQKVLDKFLPVATASSKLISDDNRIQHFWDEIQEDESRSLELLYGVHEERIGAFKRLLDRKSKDPTMQHLLVEYESLNKTRLEDCTVDNEQERELAHEIERQRQVERPKAAKACKHNVSKGLDHYIQTGTEGCFSQSAVRHAFTVFADTSAREVMVKQKVKATYFANLYVSHDYPRAVTFDGKKCAIDDYLRPVNWVLSSSEHDNFLLISQHEAEELMDDIRKSTKVRLHTFAPRLSKAMVSFNDMDFYTIGATSGGSSCSDAIVRNLNLFAGSLYLETAAIYDSLRCFLGLVSQSRRAGDFVVNSDGYADPKIREAASWPGTCPFIGSPLPFLKEVCSLRRGGKAFAQTHMGHLFEGRALRQDAFDGCNEEREGLNSRTEDDDHAPGELHAKDGSTSGSTTHELVLR</sequence>
<keyword evidence="5" id="KW-0378">Hydrolase</keyword>